<evidence type="ECO:0000256" key="2">
    <source>
        <dbReference type="ARBA" id="ARBA00022730"/>
    </source>
</evidence>
<evidence type="ECO:0000256" key="1">
    <source>
        <dbReference type="ARBA" id="ARBA00010605"/>
    </source>
</evidence>
<name>A0A2T3FXC1_9FIRM</name>
<dbReference type="SUPFAM" id="SSF55653">
    <property type="entry name" value="Ribosomal protein L9 C-domain"/>
    <property type="match status" value="1"/>
</dbReference>
<dbReference type="SUPFAM" id="SSF55658">
    <property type="entry name" value="L9 N-domain-like"/>
    <property type="match status" value="1"/>
</dbReference>
<dbReference type="Proteomes" id="UP000241201">
    <property type="component" value="Unassembled WGS sequence"/>
</dbReference>
<keyword evidence="5 7" id="KW-0687">Ribonucleoprotein</keyword>
<dbReference type="PANTHER" id="PTHR21368">
    <property type="entry name" value="50S RIBOSOMAL PROTEIN L9"/>
    <property type="match status" value="1"/>
</dbReference>
<dbReference type="GO" id="GO:0005840">
    <property type="term" value="C:ribosome"/>
    <property type="evidence" value="ECO:0007669"/>
    <property type="project" value="UniProtKB-KW"/>
</dbReference>
<dbReference type="GO" id="GO:0019843">
    <property type="term" value="F:rRNA binding"/>
    <property type="evidence" value="ECO:0007669"/>
    <property type="project" value="UniProtKB-UniRule"/>
</dbReference>
<dbReference type="GeneID" id="77471143"/>
<keyword evidence="4 7" id="KW-0689">Ribosomal protein</keyword>
<dbReference type="InterPro" id="IPR000244">
    <property type="entry name" value="Ribosomal_bL9"/>
</dbReference>
<keyword evidence="2 7" id="KW-0699">rRNA-binding</keyword>
<dbReference type="HAMAP" id="MF_00503">
    <property type="entry name" value="Ribosomal_bL9"/>
    <property type="match status" value="1"/>
</dbReference>
<dbReference type="Gene3D" id="3.10.430.100">
    <property type="entry name" value="Ribosomal protein L9, C-terminal domain"/>
    <property type="match status" value="1"/>
</dbReference>
<comment type="caution">
    <text evidence="10">The sequence shown here is derived from an EMBL/GenBank/DDBJ whole genome shotgun (WGS) entry which is preliminary data.</text>
</comment>
<dbReference type="AlphaFoldDB" id="A0A2T3FXC1"/>
<dbReference type="EMBL" id="JAJDKZ010000006">
    <property type="protein sequence ID" value="MCB8609589.1"/>
    <property type="molecule type" value="Genomic_DNA"/>
</dbReference>
<evidence type="ECO:0000256" key="7">
    <source>
        <dbReference type="HAMAP-Rule" id="MF_00503"/>
    </source>
</evidence>
<dbReference type="Pfam" id="PF03948">
    <property type="entry name" value="Ribosomal_L9_C"/>
    <property type="match status" value="1"/>
</dbReference>
<proteinExistence type="inferred from homology"/>
<sequence length="148" mass="16676">MKVVLLEDVRKVGKKGDVVTVSDGYGQNFLIKNKLAVKETPASKKILEQQKEEARLQDIENKKNAEALKEKIEGITLEFVLKSGKDGKTFGSVSTKHIVEQLREKYDIRVDKRKFINAHPIGALGYSNLKVELYKGVIATIRVHLSEK</sequence>
<evidence type="ECO:0000256" key="6">
    <source>
        <dbReference type="ARBA" id="ARBA00035292"/>
    </source>
</evidence>
<accession>A0A2T3FXC1</accession>
<comment type="function">
    <text evidence="7">Binds to the 23S rRNA.</text>
</comment>
<dbReference type="Gene3D" id="3.40.5.10">
    <property type="entry name" value="Ribosomal protein L9, N-terminal domain"/>
    <property type="match status" value="1"/>
</dbReference>
<protein>
    <recommendedName>
        <fullName evidence="6 7">Large ribosomal subunit protein bL9</fullName>
    </recommendedName>
</protein>
<dbReference type="InterPro" id="IPR009027">
    <property type="entry name" value="Ribosomal_bL9/RNase_H1_N"/>
</dbReference>
<dbReference type="InterPro" id="IPR036791">
    <property type="entry name" value="Ribosomal_bL9_C_sf"/>
</dbReference>
<dbReference type="InterPro" id="IPR020069">
    <property type="entry name" value="Ribosomal_bL9_C"/>
</dbReference>
<keyword evidence="11" id="KW-1185">Reference proteome</keyword>
<keyword evidence="3 7" id="KW-0694">RNA-binding</keyword>
<comment type="similarity">
    <text evidence="1 7">Belongs to the bacterial ribosomal protein bL9 family.</text>
</comment>
<dbReference type="RefSeq" id="WP_048924232.1">
    <property type="nucleotide sequence ID" value="NZ_DAWBWI010000252.1"/>
</dbReference>
<dbReference type="InterPro" id="IPR020070">
    <property type="entry name" value="Ribosomal_bL9_N"/>
</dbReference>
<evidence type="ECO:0000313" key="10">
    <source>
        <dbReference type="EMBL" id="PST39901.1"/>
    </source>
</evidence>
<dbReference type="NCBIfam" id="TIGR00158">
    <property type="entry name" value="L9"/>
    <property type="match status" value="1"/>
</dbReference>
<dbReference type="Proteomes" id="UP001198439">
    <property type="component" value="Unassembled WGS sequence"/>
</dbReference>
<gene>
    <name evidence="7 9" type="primary">rplI</name>
    <name evidence="10" type="ORF">C7U55_08580</name>
    <name evidence="9" type="ORF">LJD69_03125</name>
</gene>
<dbReference type="InterPro" id="IPR020594">
    <property type="entry name" value="Ribosomal_bL9_bac/chp"/>
</dbReference>
<evidence type="ECO:0000256" key="3">
    <source>
        <dbReference type="ARBA" id="ARBA00022884"/>
    </source>
</evidence>
<dbReference type="InterPro" id="IPR036935">
    <property type="entry name" value="Ribosomal_bL9_N_sf"/>
</dbReference>
<evidence type="ECO:0000256" key="5">
    <source>
        <dbReference type="ARBA" id="ARBA00023274"/>
    </source>
</evidence>
<reference evidence="10" key="2">
    <citation type="journal article" date="2019" name="Int. J. Syst. Evol. Microbiol.">
        <title>Faecalibacillus intestinalis gen. nov., sp. nov. and Faecalibacillus faecis sp. nov., isolated from human faeces.</title>
        <authorList>
            <person name="Seo B."/>
            <person name="Jeon K."/>
            <person name="Baek I."/>
            <person name="Lee Y.M."/>
            <person name="Baek K."/>
            <person name="Ko G."/>
        </authorList>
    </citation>
    <scope>NUCLEOTIDE SEQUENCE</scope>
    <source>
        <strain evidence="10">SNUG30370</strain>
    </source>
</reference>
<dbReference type="EMBL" id="PYLP01000010">
    <property type="protein sequence ID" value="PST39901.1"/>
    <property type="molecule type" value="Genomic_DNA"/>
</dbReference>
<dbReference type="GO" id="GO:0003735">
    <property type="term" value="F:structural constituent of ribosome"/>
    <property type="evidence" value="ECO:0007669"/>
    <property type="project" value="InterPro"/>
</dbReference>
<dbReference type="PROSITE" id="PS00651">
    <property type="entry name" value="RIBOSOMAL_L9"/>
    <property type="match status" value="1"/>
</dbReference>
<organism evidence="10 11">
    <name type="scientific">Faecalibacillus faecis</name>
    <dbReference type="NCBI Taxonomy" id="1982628"/>
    <lineage>
        <taxon>Bacteria</taxon>
        <taxon>Bacillati</taxon>
        <taxon>Bacillota</taxon>
        <taxon>Erysipelotrichia</taxon>
        <taxon>Erysipelotrichales</taxon>
        <taxon>Coprobacillaceae</taxon>
        <taxon>Faecalibacillus</taxon>
    </lineage>
</organism>
<evidence type="ECO:0000256" key="4">
    <source>
        <dbReference type="ARBA" id="ARBA00022980"/>
    </source>
</evidence>
<evidence type="ECO:0000313" key="9">
    <source>
        <dbReference type="EMBL" id="MCB8609589.1"/>
    </source>
</evidence>
<dbReference type="GO" id="GO:0006412">
    <property type="term" value="P:translation"/>
    <property type="evidence" value="ECO:0007669"/>
    <property type="project" value="UniProtKB-UniRule"/>
</dbReference>
<evidence type="ECO:0000313" key="11">
    <source>
        <dbReference type="Proteomes" id="UP000241201"/>
    </source>
</evidence>
<evidence type="ECO:0000259" key="8">
    <source>
        <dbReference type="PROSITE" id="PS00651"/>
    </source>
</evidence>
<reference evidence="9" key="3">
    <citation type="submission" date="2021-10" db="EMBL/GenBank/DDBJ databases">
        <title>Collection of gut derived symbiotic bacterial strains cultured from healthy donors.</title>
        <authorList>
            <person name="Lin H."/>
            <person name="Littmann E."/>
            <person name="Kohout C."/>
            <person name="Pamer E.G."/>
        </authorList>
    </citation>
    <scope>NUCLEOTIDE SEQUENCE</scope>
    <source>
        <strain evidence="9">DFI.4.48</strain>
    </source>
</reference>
<reference evidence="11" key="1">
    <citation type="submission" date="2018-03" db="EMBL/GenBank/DDBJ databases">
        <title>Lachnoclostridium SNUG30370 gen.nov., sp.nov., isolated from human faeces.</title>
        <authorList>
            <person name="Seo B."/>
            <person name="Jeon K."/>
            <person name="Ko G."/>
        </authorList>
    </citation>
    <scope>NUCLEOTIDE SEQUENCE [LARGE SCALE GENOMIC DNA]</scope>
    <source>
        <strain evidence="11">SNUG30370</strain>
    </source>
</reference>
<feature type="domain" description="Ribosomal protein L9" evidence="8">
    <location>
        <begin position="13"/>
        <end position="40"/>
    </location>
</feature>
<dbReference type="Pfam" id="PF01281">
    <property type="entry name" value="Ribosomal_L9_N"/>
    <property type="match status" value="1"/>
</dbReference>
<dbReference type="GO" id="GO:1990904">
    <property type="term" value="C:ribonucleoprotein complex"/>
    <property type="evidence" value="ECO:0007669"/>
    <property type="project" value="UniProtKB-KW"/>
</dbReference>